<sequence length="87" mass="9474">MEAPKTHPEDEPPPQALGYPVGEEVSEEKKLALWKQVTVGLVLQLAQGEDLGVSVQGAAQKPQWVRGEVMFGVGDGQPKRLAKDNKR</sequence>
<name>A0ABC9ZJD2_CORST</name>
<organism evidence="1 2">
    <name type="scientific">Corynebacterium striatum</name>
    <dbReference type="NCBI Taxonomy" id="43770"/>
    <lineage>
        <taxon>Bacteria</taxon>
        <taxon>Bacillati</taxon>
        <taxon>Actinomycetota</taxon>
        <taxon>Actinomycetes</taxon>
        <taxon>Mycobacteriales</taxon>
        <taxon>Corynebacteriaceae</taxon>
        <taxon>Corynebacterium</taxon>
    </lineage>
</organism>
<evidence type="ECO:0000313" key="1">
    <source>
        <dbReference type="EMBL" id="GEA42131.1"/>
    </source>
</evidence>
<proteinExistence type="predicted"/>
<comment type="caution">
    <text evidence="1">The sequence shown here is derived from an EMBL/GenBank/DDBJ whole genome shotgun (WGS) entry which is preliminary data.</text>
</comment>
<gene>
    <name evidence="1" type="ORF">Cst04h_03010</name>
</gene>
<accession>A0ABC9ZJD2</accession>
<dbReference type="AlphaFoldDB" id="A0ABC9ZJD2"/>
<reference evidence="1 2" key="1">
    <citation type="submission" date="2019-06" db="EMBL/GenBank/DDBJ databases">
        <title>Draft genome sequence of Corynebacterium striatum NBRC 15291.</title>
        <authorList>
            <person name="Miura T."/>
            <person name="Furukawa M."/>
            <person name="Shimamura M."/>
            <person name="Ohyama Y."/>
            <person name="Yamazoe A."/>
            <person name="Kawasaki H."/>
        </authorList>
    </citation>
    <scope>NUCLEOTIDE SEQUENCE [LARGE SCALE GENOMIC DNA]</scope>
    <source>
        <strain evidence="1 2">NBRC 15291</strain>
    </source>
</reference>
<protein>
    <submittedName>
        <fullName evidence="1">Uncharacterized protein</fullName>
    </submittedName>
</protein>
<evidence type="ECO:0000313" key="2">
    <source>
        <dbReference type="Proteomes" id="UP000315234"/>
    </source>
</evidence>
<dbReference type="Proteomes" id="UP000315234">
    <property type="component" value="Unassembled WGS sequence"/>
</dbReference>
<dbReference type="EMBL" id="BJLD01000001">
    <property type="protein sequence ID" value="GEA42131.1"/>
    <property type="molecule type" value="Genomic_DNA"/>
</dbReference>